<keyword evidence="3" id="KW-0677">Repeat</keyword>
<dbReference type="Proteomes" id="UP000515121">
    <property type="component" value="Unplaced"/>
</dbReference>
<dbReference type="GO" id="GO:0005509">
    <property type="term" value="F:calcium ion binding"/>
    <property type="evidence" value="ECO:0007669"/>
    <property type="project" value="InterPro"/>
</dbReference>
<keyword evidence="5" id="KW-0812">Transmembrane</keyword>
<feature type="domain" description="EF-hand" evidence="6">
    <location>
        <begin position="124"/>
        <end position="159"/>
    </location>
</feature>
<dbReference type="AlphaFoldDB" id="A0A6P5ZH51"/>
<dbReference type="GeneID" id="111300301"/>
<dbReference type="InterPro" id="IPR039647">
    <property type="entry name" value="EF_hand_pair_protein_CML-like"/>
</dbReference>
<dbReference type="SMART" id="SM00054">
    <property type="entry name" value="EFh"/>
    <property type="match status" value="4"/>
</dbReference>
<organism evidence="7 8">
    <name type="scientific">Durio zibethinus</name>
    <name type="common">Durian</name>
    <dbReference type="NCBI Taxonomy" id="66656"/>
    <lineage>
        <taxon>Eukaryota</taxon>
        <taxon>Viridiplantae</taxon>
        <taxon>Streptophyta</taxon>
        <taxon>Embryophyta</taxon>
        <taxon>Tracheophyta</taxon>
        <taxon>Spermatophyta</taxon>
        <taxon>Magnoliopsida</taxon>
        <taxon>eudicotyledons</taxon>
        <taxon>Gunneridae</taxon>
        <taxon>Pentapetalae</taxon>
        <taxon>rosids</taxon>
        <taxon>malvids</taxon>
        <taxon>Malvales</taxon>
        <taxon>Malvaceae</taxon>
        <taxon>Helicteroideae</taxon>
        <taxon>Durio</taxon>
    </lineage>
</organism>
<dbReference type="PROSITE" id="PS50222">
    <property type="entry name" value="EF_HAND_2"/>
    <property type="match status" value="4"/>
</dbReference>
<dbReference type="KEGG" id="dzi:111300301"/>
<dbReference type="GO" id="GO:0005737">
    <property type="term" value="C:cytoplasm"/>
    <property type="evidence" value="ECO:0007669"/>
    <property type="project" value="UniProtKB-ARBA"/>
</dbReference>
<evidence type="ECO:0000256" key="1">
    <source>
        <dbReference type="ARBA" id="ARBA00003291"/>
    </source>
</evidence>
<keyword evidence="7" id="KW-1185">Reference proteome</keyword>
<comment type="function">
    <text evidence="1">Potential calcium sensor.</text>
</comment>
<feature type="domain" description="EF-hand" evidence="6">
    <location>
        <begin position="178"/>
        <end position="213"/>
    </location>
</feature>
<gene>
    <name evidence="8" type="primary">LOC111300301</name>
</gene>
<dbReference type="Pfam" id="PF13499">
    <property type="entry name" value="EF-hand_7"/>
    <property type="match status" value="2"/>
</dbReference>
<dbReference type="GO" id="GO:0043226">
    <property type="term" value="C:organelle"/>
    <property type="evidence" value="ECO:0007669"/>
    <property type="project" value="UniProtKB-ARBA"/>
</dbReference>
<evidence type="ECO:0000313" key="8">
    <source>
        <dbReference type="RefSeq" id="XP_022751671.1"/>
    </source>
</evidence>
<evidence type="ECO:0000256" key="3">
    <source>
        <dbReference type="ARBA" id="ARBA00022737"/>
    </source>
</evidence>
<evidence type="ECO:0000256" key="2">
    <source>
        <dbReference type="ARBA" id="ARBA00022723"/>
    </source>
</evidence>
<evidence type="ECO:0000256" key="4">
    <source>
        <dbReference type="ARBA" id="ARBA00022837"/>
    </source>
</evidence>
<proteinExistence type="predicted"/>
<dbReference type="FunFam" id="1.10.238.10:FF:000089">
    <property type="entry name" value="calmodulin-like protein 3"/>
    <property type="match status" value="1"/>
</dbReference>
<dbReference type="CDD" id="cd00051">
    <property type="entry name" value="EFh"/>
    <property type="match status" value="2"/>
</dbReference>
<evidence type="ECO:0000256" key="5">
    <source>
        <dbReference type="SAM" id="Phobius"/>
    </source>
</evidence>
<feature type="transmembrane region" description="Helical" evidence="5">
    <location>
        <begin position="29"/>
        <end position="49"/>
    </location>
</feature>
<dbReference type="InterPro" id="IPR011992">
    <property type="entry name" value="EF-hand-dom_pair"/>
</dbReference>
<protein>
    <submittedName>
        <fullName evidence="8">Calmodulin-like protein 3</fullName>
    </submittedName>
</protein>
<sequence>MKQTLFFLLCSLFYLLLLGSVLLTRDMVTSLLLLAVLFIAGFINIYYHFPSKKFYAWLQSFFPNSCSSSSAVSSKTTQVISVMERSDPKKVELKSVFATFDKNGDGFITKQELGQSFKNIRLFMTEKEVEEMVMKVDANGDGLIDFDEFCTLCQAMNNHDEKGVRKGEDGNGVVEDGDGEGELKEAFDVFDKDKDGLISVEELGSVLCSLGLKEGNKMEDCKAMIRRVDMDGDGMVNFDEFKRMMKSEGGLVSISAF</sequence>
<dbReference type="InterPro" id="IPR018247">
    <property type="entry name" value="EF_Hand_1_Ca_BS"/>
</dbReference>
<feature type="domain" description="EF-hand" evidence="6">
    <location>
        <begin position="216"/>
        <end position="251"/>
    </location>
</feature>
<dbReference type="RefSeq" id="XP_022751671.1">
    <property type="nucleotide sequence ID" value="XM_022895936.1"/>
</dbReference>
<dbReference type="Gene3D" id="1.10.238.10">
    <property type="entry name" value="EF-hand"/>
    <property type="match status" value="2"/>
</dbReference>
<dbReference type="InterPro" id="IPR002048">
    <property type="entry name" value="EF_hand_dom"/>
</dbReference>
<dbReference type="OrthoDB" id="26525at2759"/>
<keyword evidence="2" id="KW-0479">Metal-binding</keyword>
<dbReference type="FunFam" id="1.10.238.10:FF:000178">
    <property type="entry name" value="Calmodulin-2 A"/>
    <property type="match status" value="1"/>
</dbReference>
<keyword evidence="4" id="KW-0106">Calcium</keyword>
<dbReference type="SUPFAM" id="SSF47473">
    <property type="entry name" value="EF-hand"/>
    <property type="match status" value="1"/>
</dbReference>
<evidence type="ECO:0000313" key="7">
    <source>
        <dbReference type="Proteomes" id="UP000515121"/>
    </source>
</evidence>
<keyword evidence="5" id="KW-1133">Transmembrane helix</keyword>
<evidence type="ECO:0000259" key="6">
    <source>
        <dbReference type="PROSITE" id="PS50222"/>
    </source>
</evidence>
<name>A0A6P5ZH51_DURZI</name>
<dbReference type="PANTHER" id="PTHR10891">
    <property type="entry name" value="EF-HAND CALCIUM-BINDING DOMAIN CONTAINING PROTEIN"/>
    <property type="match status" value="1"/>
</dbReference>
<accession>A0A6P5ZH51</accession>
<reference evidence="8" key="1">
    <citation type="submission" date="2025-08" db="UniProtKB">
        <authorList>
            <consortium name="RefSeq"/>
        </authorList>
    </citation>
    <scope>IDENTIFICATION</scope>
    <source>
        <tissue evidence="8">Fruit stalk</tissue>
    </source>
</reference>
<keyword evidence="5" id="KW-0472">Membrane</keyword>
<dbReference type="PROSITE" id="PS00018">
    <property type="entry name" value="EF_HAND_1"/>
    <property type="match status" value="4"/>
</dbReference>
<feature type="domain" description="EF-hand" evidence="6">
    <location>
        <begin position="88"/>
        <end position="123"/>
    </location>
</feature>